<comment type="pathway">
    <text evidence="5 8">Amino-acid biosynthesis; L-lysine biosynthesis via DAP pathway; L-lysine from DL-2,6-diaminopimelate: step 1/1.</text>
</comment>
<feature type="binding site" evidence="5">
    <location>
        <position position="282"/>
    </location>
    <ligand>
        <name>substrate</name>
    </ligand>
</feature>
<dbReference type="PANTHER" id="PTHR43727:SF2">
    <property type="entry name" value="GROUP IV DECARBOXYLASE"/>
    <property type="match status" value="1"/>
</dbReference>
<dbReference type="SUPFAM" id="SSF50621">
    <property type="entry name" value="Alanine racemase C-terminal domain-like"/>
    <property type="match status" value="1"/>
</dbReference>
<evidence type="ECO:0000256" key="7">
    <source>
        <dbReference type="PIRSR" id="PIRSR600183-50"/>
    </source>
</evidence>
<evidence type="ECO:0000256" key="3">
    <source>
        <dbReference type="ARBA" id="ARBA00022898"/>
    </source>
</evidence>
<accession>A0A6N7XZE6</accession>
<dbReference type="AlphaFoldDB" id="A0A6N7XZE6"/>
<dbReference type="Proteomes" id="UP000469523">
    <property type="component" value="Unassembled WGS sequence"/>
</dbReference>
<evidence type="ECO:0000256" key="2">
    <source>
        <dbReference type="ARBA" id="ARBA00022793"/>
    </source>
</evidence>
<evidence type="ECO:0000256" key="1">
    <source>
        <dbReference type="ARBA" id="ARBA00001933"/>
    </source>
</evidence>
<feature type="binding site" evidence="5">
    <location>
        <position position="319"/>
    </location>
    <ligand>
        <name>substrate</name>
    </ligand>
</feature>
<feature type="binding site" evidence="5">
    <location>
        <position position="237"/>
    </location>
    <ligand>
        <name>pyridoxal 5'-phosphate</name>
        <dbReference type="ChEBI" id="CHEBI:597326"/>
    </ligand>
</feature>
<comment type="catalytic activity">
    <reaction evidence="5 8">
        <text>meso-2,6-diaminopimelate + H(+) = L-lysine + CO2</text>
        <dbReference type="Rhea" id="RHEA:15101"/>
        <dbReference type="ChEBI" id="CHEBI:15378"/>
        <dbReference type="ChEBI" id="CHEBI:16526"/>
        <dbReference type="ChEBI" id="CHEBI:32551"/>
        <dbReference type="ChEBI" id="CHEBI:57791"/>
        <dbReference type="EC" id="4.1.1.20"/>
    </reaction>
</comment>
<evidence type="ECO:0000313" key="10">
    <source>
        <dbReference type="EMBL" id="MSU02833.1"/>
    </source>
</evidence>
<proteinExistence type="inferred from homology"/>
<organism evidence="10 11">
    <name type="scientific">Tissierella pigra</name>
    <dbReference type="NCBI Taxonomy" id="2607614"/>
    <lineage>
        <taxon>Bacteria</taxon>
        <taxon>Bacillati</taxon>
        <taxon>Bacillota</taxon>
        <taxon>Tissierellia</taxon>
        <taxon>Tissierellales</taxon>
        <taxon>Tissierellaceae</taxon>
        <taxon>Tissierella</taxon>
    </lineage>
</organism>
<protein>
    <recommendedName>
        <fullName evidence="5 6">Diaminopimelate decarboxylase</fullName>
        <shortName evidence="5">DAP decarboxylase</shortName>
        <shortName evidence="5">DAPDC</shortName>
        <ecNumber evidence="5 6">4.1.1.20</ecNumber>
    </recommendedName>
</protein>
<dbReference type="EC" id="4.1.1.20" evidence="5 6"/>
<evidence type="ECO:0000256" key="8">
    <source>
        <dbReference type="RuleBase" id="RU003738"/>
    </source>
</evidence>
<feature type="domain" description="Orn/DAP/Arg decarboxylase 2 N-terminal" evidence="9">
    <location>
        <begin position="30"/>
        <end position="285"/>
    </location>
</feature>
<dbReference type="PROSITE" id="PS00878">
    <property type="entry name" value="ODR_DC_2_1"/>
    <property type="match status" value="1"/>
</dbReference>
<feature type="binding site" evidence="5">
    <location>
        <position position="323"/>
    </location>
    <ligand>
        <name>substrate</name>
    </ligand>
</feature>
<comment type="caution">
    <text evidence="10">The sequence shown here is derived from an EMBL/GenBank/DDBJ whole genome shotgun (WGS) entry which is preliminary data.</text>
</comment>
<evidence type="ECO:0000256" key="5">
    <source>
        <dbReference type="HAMAP-Rule" id="MF_02120"/>
    </source>
</evidence>
<dbReference type="UniPathway" id="UPA00034">
    <property type="reaction ID" value="UER00027"/>
</dbReference>
<feature type="binding site" evidence="5">
    <location>
        <position position="379"/>
    </location>
    <ligand>
        <name>substrate</name>
    </ligand>
</feature>
<reference evidence="10 11" key="1">
    <citation type="submission" date="2019-09" db="EMBL/GenBank/DDBJ databases">
        <title>In-depth cultivation of the pig gut microbiome towards novel bacterial diversity and tailored functional studies.</title>
        <authorList>
            <person name="Wylensek D."/>
            <person name="Hitch T.C.A."/>
            <person name="Clavel T."/>
        </authorList>
    </citation>
    <scope>NUCLEOTIDE SEQUENCE [LARGE SCALE GENOMIC DNA]</scope>
    <source>
        <strain evidence="10 11">WCA3-693-APC-4?</strain>
    </source>
</reference>
<gene>
    <name evidence="5 10" type="primary">lysA</name>
    <name evidence="10" type="ORF">FYJ83_15325</name>
</gene>
<dbReference type="PRINTS" id="PR01179">
    <property type="entry name" value="ODADCRBXLASE"/>
</dbReference>
<dbReference type="Pfam" id="PF02784">
    <property type="entry name" value="Orn_Arg_deC_N"/>
    <property type="match status" value="1"/>
</dbReference>
<feature type="active site" description="Proton donor" evidence="7">
    <location>
        <position position="350"/>
    </location>
</feature>
<evidence type="ECO:0000256" key="4">
    <source>
        <dbReference type="ARBA" id="ARBA00023239"/>
    </source>
</evidence>
<keyword evidence="2 5" id="KW-0210">Decarboxylase</keyword>
<dbReference type="CDD" id="cd06828">
    <property type="entry name" value="PLPDE_III_DapDC"/>
    <property type="match status" value="1"/>
</dbReference>
<dbReference type="SUPFAM" id="SSF51419">
    <property type="entry name" value="PLP-binding barrel"/>
    <property type="match status" value="1"/>
</dbReference>
<dbReference type="EMBL" id="VUNQ01000045">
    <property type="protein sequence ID" value="MSU02833.1"/>
    <property type="molecule type" value="Genomic_DNA"/>
</dbReference>
<dbReference type="HAMAP" id="MF_02120">
    <property type="entry name" value="LysA"/>
    <property type="match status" value="1"/>
</dbReference>
<dbReference type="RefSeq" id="WP_154442037.1">
    <property type="nucleotide sequence ID" value="NZ_VUNQ01000045.1"/>
</dbReference>
<evidence type="ECO:0000256" key="6">
    <source>
        <dbReference type="NCBIfam" id="TIGR01048"/>
    </source>
</evidence>
<comment type="similarity">
    <text evidence="5">Belongs to the Orn/Lys/Arg decarboxylase class-II family. LysA subfamily.</text>
</comment>
<feature type="binding site" evidence="5">
    <location>
        <begin position="279"/>
        <end position="282"/>
    </location>
    <ligand>
        <name>pyridoxal 5'-phosphate</name>
        <dbReference type="ChEBI" id="CHEBI:597326"/>
    </ligand>
</feature>
<dbReference type="InterPro" id="IPR022644">
    <property type="entry name" value="De-COase2_N"/>
</dbReference>
<feature type="binding site" evidence="5">
    <location>
        <position position="351"/>
    </location>
    <ligand>
        <name>substrate</name>
    </ligand>
</feature>
<dbReference type="InterPro" id="IPR000183">
    <property type="entry name" value="Orn/DAP/Arg_de-COase"/>
</dbReference>
<dbReference type="Gene3D" id="2.40.37.10">
    <property type="entry name" value="Lyase, Ornithine Decarboxylase, Chain A, domain 1"/>
    <property type="match status" value="1"/>
</dbReference>
<dbReference type="InterPro" id="IPR002986">
    <property type="entry name" value="DAP_deCOOHase_LysA"/>
</dbReference>
<sequence length="420" mass="47915">MKNLMFAGCDIVKLAEKYKTPLYIMSEDYIVERLREIKNDFLNRHEKTRAVYASKAFLTKEMARIVHREGIGMDVVSGGELYTAMKAEFPMEDIIFHGNNKTIDELELAIENNVGRIVVDHIEEMDLIEEIAKEKNKKVYILFRISPGLESDTHKYIQTGQVDSKFGIPLTEKTISSAMEKALNLEFTELLGFHFHIGSQLSDNENHIKAIDIMTKLMKKVKDEYGFITKELNTGGGYGIHYSEDEHRKPLSYYTDSIMIEIEKQCKSYDLERPLIIIEPGRWVVGEAGMTIYSIGAIKEIPGIRTYISIDGGMPDNPRPSLYEAKYEGVIINKIHEEPTEIVTIAGKCCESGDILIWDLKIPKVERGDFLGVLSTGAYNYSMSSNYNRIPRPAVVMITEGKDRLIVKRETYDDILRNDL</sequence>
<dbReference type="GO" id="GO:0030170">
    <property type="term" value="F:pyridoxal phosphate binding"/>
    <property type="evidence" value="ECO:0007669"/>
    <property type="project" value="UniProtKB-UniRule"/>
</dbReference>
<dbReference type="PRINTS" id="PR01181">
    <property type="entry name" value="DAPDCRBXLASE"/>
</dbReference>
<keyword evidence="11" id="KW-1185">Reference proteome</keyword>
<evidence type="ECO:0000313" key="11">
    <source>
        <dbReference type="Proteomes" id="UP000469523"/>
    </source>
</evidence>
<feature type="binding site" evidence="5">
    <location>
        <position position="379"/>
    </location>
    <ligand>
        <name>pyridoxal 5'-phosphate</name>
        <dbReference type="ChEBI" id="CHEBI:597326"/>
    </ligand>
</feature>
<dbReference type="PANTHER" id="PTHR43727">
    <property type="entry name" value="DIAMINOPIMELATE DECARBOXYLASE"/>
    <property type="match status" value="1"/>
</dbReference>
<comment type="subunit">
    <text evidence="5">Homodimer.</text>
</comment>
<keyword evidence="4 5" id="KW-0456">Lyase</keyword>
<keyword evidence="3 5" id="KW-0663">Pyridoxal phosphate</keyword>
<comment type="cofactor">
    <cofactor evidence="1 5 7 8">
        <name>pyridoxal 5'-phosphate</name>
        <dbReference type="ChEBI" id="CHEBI:597326"/>
    </cofactor>
</comment>
<dbReference type="NCBIfam" id="TIGR01048">
    <property type="entry name" value="lysA"/>
    <property type="match status" value="1"/>
</dbReference>
<dbReference type="InterPro" id="IPR009006">
    <property type="entry name" value="Ala_racemase/Decarboxylase_C"/>
</dbReference>
<dbReference type="GO" id="GO:0009089">
    <property type="term" value="P:lysine biosynthetic process via diaminopimelate"/>
    <property type="evidence" value="ECO:0007669"/>
    <property type="project" value="UniProtKB-UniRule"/>
</dbReference>
<feature type="modified residue" description="N6-(pyridoxal phosphate)lysine" evidence="5 7">
    <location>
        <position position="55"/>
    </location>
</feature>
<dbReference type="InterPro" id="IPR022653">
    <property type="entry name" value="De-COase2_pyr-phos_BS"/>
</dbReference>
<evidence type="ECO:0000259" key="9">
    <source>
        <dbReference type="Pfam" id="PF02784"/>
    </source>
</evidence>
<keyword evidence="5" id="KW-0028">Amino-acid biosynthesis</keyword>
<name>A0A6N7XZE6_9FIRM</name>
<dbReference type="Gene3D" id="3.20.20.10">
    <property type="entry name" value="Alanine racemase"/>
    <property type="match status" value="1"/>
</dbReference>
<keyword evidence="5 8" id="KW-0457">Lysine biosynthesis</keyword>
<dbReference type="InterPro" id="IPR029066">
    <property type="entry name" value="PLP-binding_barrel"/>
</dbReference>
<dbReference type="FunFam" id="3.20.20.10:FF:000003">
    <property type="entry name" value="Diaminopimelate decarboxylase"/>
    <property type="match status" value="1"/>
</dbReference>
<comment type="function">
    <text evidence="5">Specifically catalyzes the decarboxylation of meso-diaminopimelate (meso-DAP) to L-lysine.</text>
</comment>
<dbReference type="GO" id="GO:0008836">
    <property type="term" value="F:diaminopimelate decarboxylase activity"/>
    <property type="evidence" value="ECO:0007669"/>
    <property type="project" value="UniProtKB-UniRule"/>
</dbReference>